<dbReference type="PANTHER" id="PTHR48100:SF1">
    <property type="entry name" value="HISTIDINE PHOSPHATASE FAMILY PROTEIN-RELATED"/>
    <property type="match status" value="1"/>
</dbReference>
<keyword evidence="2" id="KW-1185">Reference proteome</keyword>
<dbReference type="Gene3D" id="3.40.50.1240">
    <property type="entry name" value="Phosphoglycerate mutase-like"/>
    <property type="match status" value="1"/>
</dbReference>
<dbReference type="Proteomes" id="UP000005839">
    <property type="component" value="Unassembled WGS sequence"/>
</dbReference>
<comment type="caution">
    <text evidence="1">The sequence shown here is derived from an EMBL/GenBank/DDBJ whole genome shotgun (WGS) entry which is preliminary data.</text>
</comment>
<dbReference type="AlphaFoldDB" id="A9D393"/>
<dbReference type="PANTHER" id="PTHR48100">
    <property type="entry name" value="BROAD-SPECIFICITY PHOSPHATASE YOR283W-RELATED"/>
    <property type="match status" value="1"/>
</dbReference>
<evidence type="ECO:0000313" key="1">
    <source>
        <dbReference type="EMBL" id="EDQ01635.1"/>
    </source>
</evidence>
<evidence type="ECO:0000313" key="2">
    <source>
        <dbReference type="Proteomes" id="UP000005839"/>
    </source>
</evidence>
<proteinExistence type="predicted"/>
<accession>A9D393</accession>
<gene>
    <name evidence="1" type="ORF">KT99_16249</name>
</gene>
<reference evidence="1 2" key="1">
    <citation type="submission" date="2007-10" db="EMBL/GenBank/DDBJ databases">
        <authorList>
            <person name="Yayanos A."/>
            <person name="Ferriera S."/>
            <person name="Johnson J."/>
            <person name="Kravitz S."/>
            <person name="Halpern A."/>
            <person name="Remington K."/>
            <person name="Beeson K."/>
            <person name="Tran B."/>
            <person name="Rogers Y.-H."/>
            <person name="Friedman R."/>
            <person name="Venter J.C."/>
        </authorList>
    </citation>
    <scope>NUCLEOTIDE SEQUENCE [LARGE SCALE GENOMIC DNA]</scope>
    <source>
        <strain evidence="1 2">KT99</strain>
    </source>
</reference>
<dbReference type="Pfam" id="PF00300">
    <property type="entry name" value="His_Phos_1"/>
    <property type="match status" value="1"/>
</dbReference>
<sequence>MLNTTHFMLLRHGLPEQAGHLLGRTNPALTEQGWQQMRRSAATLNFDIIISSPLIRCQHFASRLATERGAELRVLPQWQELDFGLWDGKSIASLWEDERQAYSQYWHDPFIHTPPEGETSVALLARVSESINQLSRQYRGKRVLIVTHSGVMRITLSWLMSGAHQGNPHLSRIQLDHAAILEFNTYLDDEDKLWPRLQGLLNPSVPPSL</sequence>
<dbReference type="RefSeq" id="WP_005497757.1">
    <property type="nucleotide sequence ID" value="NZ_ABIC01000008.1"/>
</dbReference>
<dbReference type="CDD" id="cd07067">
    <property type="entry name" value="HP_PGM_like"/>
    <property type="match status" value="1"/>
</dbReference>
<evidence type="ECO:0008006" key="3">
    <source>
        <dbReference type="Google" id="ProtNLM"/>
    </source>
</evidence>
<dbReference type="SMART" id="SM00855">
    <property type="entry name" value="PGAM"/>
    <property type="match status" value="1"/>
</dbReference>
<dbReference type="InterPro" id="IPR013078">
    <property type="entry name" value="His_Pase_superF_clade-1"/>
</dbReference>
<organism evidence="1 2">
    <name type="scientific">Shewanella benthica KT99</name>
    <dbReference type="NCBI Taxonomy" id="314608"/>
    <lineage>
        <taxon>Bacteria</taxon>
        <taxon>Pseudomonadati</taxon>
        <taxon>Pseudomonadota</taxon>
        <taxon>Gammaproteobacteria</taxon>
        <taxon>Alteromonadales</taxon>
        <taxon>Shewanellaceae</taxon>
        <taxon>Shewanella</taxon>
    </lineage>
</organism>
<dbReference type="GO" id="GO:0005737">
    <property type="term" value="C:cytoplasm"/>
    <property type="evidence" value="ECO:0007669"/>
    <property type="project" value="TreeGrafter"/>
</dbReference>
<dbReference type="InterPro" id="IPR029033">
    <property type="entry name" value="His_PPase_superfam"/>
</dbReference>
<dbReference type="InterPro" id="IPR050275">
    <property type="entry name" value="PGM_Phosphatase"/>
</dbReference>
<dbReference type="EMBL" id="ABIC01000008">
    <property type="protein sequence ID" value="EDQ01635.1"/>
    <property type="molecule type" value="Genomic_DNA"/>
</dbReference>
<dbReference type="GO" id="GO:0016791">
    <property type="term" value="F:phosphatase activity"/>
    <property type="evidence" value="ECO:0007669"/>
    <property type="project" value="TreeGrafter"/>
</dbReference>
<protein>
    <recommendedName>
        <fullName evidence="3">Histidine phosphatase family protein</fullName>
    </recommendedName>
</protein>
<dbReference type="SUPFAM" id="SSF53254">
    <property type="entry name" value="Phosphoglycerate mutase-like"/>
    <property type="match status" value="1"/>
</dbReference>
<name>A9D393_9GAMM</name>
<dbReference type="STRING" id="314608.KT99_16249"/>